<organism evidence="1">
    <name type="scientific">Brassica napus</name>
    <name type="common">Rape</name>
    <dbReference type="NCBI Taxonomy" id="3708"/>
    <lineage>
        <taxon>Eukaryota</taxon>
        <taxon>Viridiplantae</taxon>
        <taxon>Streptophyta</taxon>
        <taxon>Embryophyta</taxon>
        <taxon>Tracheophyta</taxon>
        <taxon>Spermatophyta</taxon>
        <taxon>Magnoliopsida</taxon>
        <taxon>eudicotyledons</taxon>
        <taxon>Gunneridae</taxon>
        <taxon>Pentapetalae</taxon>
        <taxon>rosids</taxon>
        <taxon>malvids</taxon>
        <taxon>Brassicales</taxon>
        <taxon>Brassicaceae</taxon>
        <taxon>Brassiceae</taxon>
        <taxon>Brassica</taxon>
    </lineage>
</organism>
<name>A0A817AZH2_BRANA</name>
<evidence type="ECO:0000313" key="1">
    <source>
        <dbReference type="EMBL" id="CAF2269672.1"/>
    </source>
</evidence>
<sequence>MSRLVLTLMHNLTAATTTNSDQFNFRSLWHWSDFLVVATEEKIDRYLLARRLLTNEDVYLEM</sequence>
<accession>A0A817AZH2</accession>
<proteinExistence type="predicted"/>
<dbReference type="Proteomes" id="UP001295469">
    <property type="component" value="Chromosome A04"/>
</dbReference>
<dbReference type="EMBL" id="HG994358">
    <property type="protein sequence ID" value="CAF2269672.1"/>
    <property type="molecule type" value="Genomic_DNA"/>
</dbReference>
<gene>
    <name evidence="1" type="ORF">DARMORV10_A04P08560.1</name>
</gene>
<protein>
    <submittedName>
        <fullName evidence="1">(rape) hypothetical protein</fullName>
    </submittedName>
</protein>
<dbReference type="AlphaFoldDB" id="A0A817AZH2"/>
<reference evidence="1" key="1">
    <citation type="submission" date="2021-01" db="EMBL/GenBank/DDBJ databases">
        <authorList>
            <consortium name="Genoscope - CEA"/>
            <person name="William W."/>
        </authorList>
    </citation>
    <scope>NUCLEOTIDE SEQUENCE</scope>
</reference>